<keyword evidence="1" id="KW-0732">Signal</keyword>
<name>A0A135UHR9_9PEZI</name>
<evidence type="ECO:0000256" key="1">
    <source>
        <dbReference type="SAM" id="SignalP"/>
    </source>
</evidence>
<gene>
    <name evidence="2" type="ORF">CNYM01_09328</name>
</gene>
<dbReference type="Proteomes" id="UP000070054">
    <property type="component" value="Unassembled WGS sequence"/>
</dbReference>
<reference evidence="2 3" key="1">
    <citation type="submission" date="2014-02" db="EMBL/GenBank/DDBJ databases">
        <title>The genome sequence of Colletotrichum nymphaeae SA-01.</title>
        <authorList>
            <person name="Baroncelli R."/>
            <person name="Thon M.R."/>
        </authorList>
    </citation>
    <scope>NUCLEOTIDE SEQUENCE [LARGE SCALE GENOMIC DNA]</scope>
    <source>
        <strain evidence="2 3">SA-01</strain>
    </source>
</reference>
<feature type="chain" id="PRO_5007804824" evidence="1">
    <location>
        <begin position="21"/>
        <end position="111"/>
    </location>
</feature>
<accession>A0A135UHR9</accession>
<feature type="signal peptide" evidence="1">
    <location>
        <begin position="1"/>
        <end position="20"/>
    </location>
</feature>
<proteinExistence type="predicted"/>
<dbReference type="AlphaFoldDB" id="A0A135UHR9"/>
<keyword evidence="3" id="KW-1185">Reference proteome</keyword>
<evidence type="ECO:0000313" key="2">
    <source>
        <dbReference type="EMBL" id="KXH59939.1"/>
    </source>
</evidence>
<organism evidence="2 3">
    <name type="scientific">Colletotrichum nymphaeae SA-01</name>
    <dbReference type="NCBI Taxonomy" id="1460502"/>
    <lineage>
        <taxon>Eukaryota</taxon>
        <taxon>Fungi</taxon>
        <taxon>Dikarya</taxon>
        <taxon>Ascomycota</taxon>
        <taxon>Pezizomycotina</taxon>
        <taxon>Sordariomycetes</taxon>
        <taxon>Hypocreomycetidae</taxon>
        <taxon>Glomerellales</taxon>
        <taxon>Glomerellaceae</taxon>
        <taxon>Colletotrichum</taxon>
        <taxon>Colletotrichum acutatum species complex</taxon>
    </lineage>
</organism>
<comment type="caution">
    <text evidence="2">The sequence shown here is derived from an EMBL/GenBank/DDBJ whole genome shotgun (WGS) entry which is preliminary data.</text>
</comment>
<evidence type="ECO:0000313" key="3">
    <source>
        <dbReference type="Proteomes" id="UP000070054"/>
    </source>
</evidence>
<sequence>MCLLIGRVLDVVGFFRATLADDYRDGMDDGRLPEWESGTAQLLLRHHSQIWELSWVTELRVAFQVIQQLPTFEGNLARITQLTFSVVDASRIIQESLLHDPALGRAHNEKG</sequence>
<dbReference type="EMBL" id="JEMN01000569">
    <property type="protein sequence ID" value="KXH59939.1"/>
    <property type="molecule type" value="Genomic_DNA"/>
</dbReference>
<protein>
    <submittedName>
        <fullName evidence="2">Uncharacterized protein</fullName>
    </submittedName>
</protein>